<organism evidence="1 2">
    <name type="scientific">Paenibacillus sophorae</name>
    <dbReference type="NCBI Taxonomy" id="1333845"/>
    <lineage>
        <taxon>Bacteria</taxon>
        <taxon>Bacillati</taxon>
        <taxon>Bacillota</taxon>
        <taxon>Bacilli</taxon>
        <taxon>Bacillales</taxon>
        <taxon>Paenibacillaceae</taxon>
        <taxon>Paenibacillus</taxon>
    </lineage>
</organism>
<accession>A0A1H8JZC4</accession>
<dbReference type="EMBL" id="FODH01000003">
    <property type="protein sequence ID" value="SEN85518.1"/>
    <property type="molecule type" value="Genomic_DNA"/>
</dbReference>
<evidence type="ECO:0000313" key="1">
    <source>
        <dbReference type="EMBL" id="SEN85518.1"/>
    </source>
</evidence>
<protein>
    <submittedName>
        <fullName evidence="1">Uncharacterized protein</fullName>
    </submittedName>
</protein>
<reference evidence="1 2" key="1">
    <citation type="submission" date="2016-10" db="EMBL/GenBank/DDBJ databases">
        <authorList>
            <person name="de Groot N.N."/>
        </authorList>
    </citation>
    <scope>NUCLEOTIDE SEQUENCE [LARGE SCALE GENOMIC DNA]</scope>
    <source>
        <strain evidence="1 2">CGMCC 1.10238</strain>
    </source>
</reference>
<dbReference type="AlphaFoldDB" id="A0A1H8JZC4"/>
<name>A0A1H8JZC4_9BACL</name>
<evidence type="ECO:0000313" key="2">
    <source>
        <dbReference type="Proteomes" id="UP000198809"/>
    </source>
</evidence>
<sequence length="71" mass="8362">MLKKSGSHRGPDHLIRTVKIVKMEKCHIKRELFYIDTLKDYNMLYMWCQPIKGDESQCPLTKPNGKKNRIG</sequence>
<dbReference type="STRING" id="1333845.SAMN04487895_103194"/>
<gene>
    <name evidence="1" type="ORF">SAMN04487895_103194</name>
</gene>
<proteinExistence type="predicted"/>
<dbReference type="Proteomes" id="UP000198809">
    <property type="component" value="Unassembled WGS sequence"/>
</dbReference>